<dbReference type="EMBL" id="KN835262">
    <property type="protein sequence ID" value="KIK41668.1"/>
    <property type="molecule type" value="Genomic_DNA"/>
</dbReference>
<evidence type="ECO:0000313" key="3">
    <source>
        <dbReference type="Proteomes" id="UP000054485"/>
    </source>
</evidence>
<dbReference type="InParanoid" id="A0A0D0BEB9"/>
<feature type="compositionally biased region" description="Basic and acidic residues" evidence="1">
    <location>
        <begin position="20"/>
        <end position="34"/>
    </location>
</feature>
<feature type="compositionally biased region" description="Basic and acidic residues" evidence="1">
    <location>
        <begin position="63"/>
        <end position="74"/>
    </location>
</feature>
<reference evidence="2 3" key="1">
    <citation type="submission" date="2014-04" db="EMBL/GenBank/DDBJ databases">
        <authorList>
            <consortium name="DOE Joint Genome Institute"/>
            <person name="Kuo A."/>
            <person name="Ruytinx J."/>
            <person name="Rineau F."/>
            <person name="Colpaert J."/>
            <person name="Kohler A."/>
            <person name="Nagy L.G."/>
            <person name="Floudas D."/>
            <person name="Copeland A."/>
            <person name="Barry K.W."/>
            <person name="Cichocki N."/>
            <person name="Veneault-Fourrey C."/>
            <person name="LaButti K."/>
            <person name="Lindquist E.A."/>
            <person name="Lipzen A."/>
            <person name="Lundell T."/>
            <person name="Morin E."/>
            <person name="Murat C."/>
            <person name="Sun H."/>
            <person name="Tunlid A."/>
            <person name="Henrissat B."/>
            <person name="Grigoriev I.V."/>
            <person name="Hibbett D.S."/>
            <person name="Martin F."/>
            <person name="Nordberg H.P."/>
            <person name="Cantor M.N."/>
            <person name="Hua S.X."/>
        </authorList>
    </citation>
    <scope>NUCLEOTIDE SEQUENCE [LARGE SCALE GENOMIC DNA]</scope>
    <source>
        <strain evidence="2 3">UH-Slu-Lm8-n1</strain>
    </source>
</reference>
<name>A0A0D0BEB9_9AGAM</name>
<dbReference type="Proteomes" id="UP000054485">
    <property type="component" value="Unassembled WGS sequence"/>
</dbReference>
<feature type="non-terminal residue" evidence="2">
    <location>
        <position position="169"/>
    </location>
</feature>
<dbReference type="HOGENOM" id="CLU_1582455_0_0_1"/>
<evidence type="ECO:0000256" key="1">
    <source>
        <dbReference type="SAM" id="MobiDB-lite"/>
    </source>
</evidence>
<reference evidence="3" key="2">
    <citation type="submission" date="2015-01" db="EMBL/GenBank/DDBJ databases">
        <title>Evolutionary Origins and Diversification of the Mycorrhizal Mutualists.</title>
        <authorList>
            <consortium name="DOE Joint Genome Institute"/>
            <consortium name="Mycorrhizal Genomics Consortium"/>
            <person name="Kohler A."/>
            <person name="Kuo A."/>
            <person name="Nagy L.G."/>
            <person name="Floudas D."/>
            <person name="Copeland A."/>
            <person name="Barry K.W."/>
            <person name="Cichocki N."/>
            <person name="Veneault-Fourrey C."/>
            <person name="LaButti K."/>
            <person name="Lindquist E.A."/>
            <person name="Lipzen A."/>
            <person name="Lundell T."/>
            <person name="Morin E."/>
            <person name="Murat C."/>
            <person name="Riley R."/>
            <person name="Ohm R."/>
            <person name="Sun H."/>
            <person name="Tunlid A."/>
            <person name="Henrissat B."/>
            <person name="Grigoriev I.V."/>
            <person name="Hibbett D.S."/>
            <person name="Martin F."/>
        </authorList>
    </citation>
    <scope>NUCLEOTIDE SEQUENCE [LARGE SCALE GENOMIC DNA]</scope>
    <source>
        <strain evidence="3">UH-Slu-Lm8-n1</strain>
    </source>
</reference>
<protein>
    <submittedName>
        <fullName evidence="2">Unplaced genomic scaffold CY34scaffold_131, whole genome shotgun sequence</fullName>
    </submittedName>
</protein>
<feature type="region of interest" description="Disordered" evidence="1">
    <location>
        <begin position="1"/>
        <end position="75"/>
    </location>
</feature>
<keyword evidence="3" id="KW-1185">Reference proteome</keyword>
<sequence length="169" mass="18545">MSIDAKHPSPSQPTATTSDSKGKDKERKMIRKVEQSMNTGDEGELHHQDAEEENFGGGDEGAQDAKDGTDRESFSDGEAISGVLEKVLSLNLHTRVLILLPKEFRTSKLALIGVGETPQTRTMSIPAARTIHLGNGLTFHPCIIRVASDPLRLKKRRPTTLRTHLGRNL</sequence>
<gene>
    <name evidence="2" type="ORF">CY34DRAFT_805834</name>
</gene>
<accession>A0A0D0BEB9</accession>
<proteinExistence type="predicted"/>
<dbReference type="AlphaFoldDB" id="A0A0D0BEB9"/>
<organism evidence="2 3">
    <name type="scientific">Suillus luteus UH-Slu-Lm8-n1</name>
    <dbReference type="NCBI Taxonomy" id="930992"/>
    <lineage>
        <taxon>Eukaryota</taxon>
        <taxon>Fungi</taxon>
        <taxon>Dikarya</taxon>
        <taxon>Basidiomycota</taxon>
        <taxon>Agaricomycotina</taxon>
        <taxon>Agaricomycetes</taxon>
        <taxon>Agaricomycetidae</taxon>
        <taxon>Boletales</taxon>
        <taxon>Suillineae</taxon>
        <taxon>Suillaceae</taxon>
        <taxon>Suillus</taxon>
    </lineage>
</organism>
<evidence type="ECO:0000313" key="2">
    <source>
        <dbReference type="EMBL" id="KIK41668.1"/>
    </source>
</evidence>